<dbReference type="AlphaFoldDB" id="G0N1B0"/>
<gene>
    <name evidence="2" type="ORF">CAEBREN_01531</name>
</gene>
<evidence type="ECO:0000256" key="1">
    <source>
        <dbReference type="SAM" id="Phobius"/>
    </source>
</evidence>
<name>G0N1B0_CAEBE</name>
<sequence>MDTIRREINTIKQGVRSLYNERFTQLMGAITAFFFILWVAAAIAVHVNPEAPTNLKYIFPVICVLGWAASIMMSIFVIEIWLREPQVRRPYDPLRDGNPDAIPLGQRGLFVAAPLIAQH</sequence>
<evidence type="ECO:0000313" key="3">
    <source>
        <dbReference type="Proteomes" id="UP000008068"/>
    </source>
</evidence>
<protein>
    <submittedName>
        <fullName evidence="2">Uncharacterized protein</fullName>
    </submittedName>
</protein>
<keyword evidence="1" id="KW-1133">Transmembrane helix</keyword>
<feature type="transmembrane region" description="Helical" evidence="1">
    <location>
        <begin position="57"/>
        <end position="82"/>
    </location>
</feature>
<accession>G0N1B0</accession>
<dbReference type="HOGENOM" id="CLU_2148054_0_0_1"/>
<dbReference type="Proteomes" id="UP000008068">
    <property type="component" value="Unassembled WGS sequence"/>
</dbReference>
<keyword evidence="1" id="KW-0812">Transmembrane</keyword>
<feature type="transmembrane region" description="Helical" evidence="1">
    <location>
        <begin position="26"/>
        <end position="45"/>
    </location>
</feature>
<keyword evidence="1" id="KW-0472">Membrane</keyword>
<evidence type="ECO:0000313" key="2">
    <source>
        <dbReference type="EMBL" id="EGT49893.1"/>
    </source>
</evidence>
<dbReference type="EMBL" id="GL379826">
    <property type="protein sequence ID" value="EGT49893.1"/>
    <property type="molecule type" value="Genomic_DNA"/>
</dbReference>
<dbReference type="InParanoid" id="G0N1B0"/>
<organism evidence="3">
    <name type="scientific">Caenorhabditis brenneri</name>
    <name type="common">Nematode worm</name>
    <dbReference type="NCBI Taxonomy" id="135651"/>
    <lineage>
        <taxon>Eukaryota</taxon>
        <taxon>Metazoa</taxon>
        <taxon>Ecdysozoa</taxon>
        <taxon>Nematoda</taxon>
        <taxon>Chromadorea</taxon>
        <taxon>Rhabditida</taxon>
        <taxon>Rhabditina</taxon>
        <taxon>Rhabditomorpha</taxon>
        <taxon>Rhabditoidea</taxon>
        <taxon>Rhabditidae</taxon>
        <taxon>Peloderinae</taxon>
        <taxon>Caenorhabditis</taxon>
    </lineage>
</organism>
<keyword evidence="3" id="KW-1185">Reference proteome</keyword>
<proteinExistence type="predicted"/>
<reference evidence="3" key="1">
    <citation type="submission" date="2011-07" db="EMBL/GenBank/DDBJ databases">
        <authorList>
            <consortium name="Caenorhabditis brenneri Sequencing and Analysis Consortium"/>
            <person name="Wilson R.K."/>
        </authorList>
    </citation>
    <scope>NUCLEOTIDE SEQUENCE [LARGE SCALE GENOMIC DNA]</scope>
    <source>
        <strain evidence="3">PB2801</strain>
    </source>
</reference>